<dbReference type="FunCoup" id="A0A507AM99">
    <property type="interactions" value="118"/>
</dbReference>
<dbReference type="GO" id="GO:0016020">
    <property type="term" value="C:membrane"/>
    <property type="evidence" value="ECO:0007669"/>
    <property type="project" value="UniProtKB-SubCell"/>
</dbReference>
<dbReference type="NCBIfam" id="TIGR00797">
    <property type="entry name" value="matE"/>
    <property type="match status" value="1"/>
</dbReference>
<dbReference type="EMBL" id="SKBQ01000090">
    <property type="protein sequence ID" value="TPX07334.1"/>
    <property type="molecule type" value="Genomic_DNA"/>
</dbReference>
<evidence type="ECO:0000256" key="2">
    <source>
        <dbReference type="ARBA" id="ARBA00010199"/>
    </source>
</evidence>
<feature type="region of interest" description="Disordered" evidence="6">
    <location>
        <begin position="50"/>
        <end position="99"/>
    </location>
</feature>
<dbReference type="GeneID" id="41978203"/>
<comment type="similarity">
    <text evidence="2">Belongs to the multi antimicrobial extrusion (MATE) (TC 2.A.66.1) family.</text>
</comment>
<accession>A0A507AM99</accession>
<gene>
    <name evidence="8" type="ORF">E0L32_010756</name>
</gene>
<dbReference type="Proteomes" id="UP000319257">
    <property type="component" value="Unassembled WGS sequence"/>
</dbReference>
<dbReference type="GO" id="GO:1990961">
    <property type="term" value="P:xenobiotic detoxification by transmembrane export across the plasma membrane"/>
    <property type="evidence" value="ECO:0007669"/>
    <property type="project" value="InterPro"/>
</dbReference>
<comment type="subcellular location">
    <subcellularLocation>
        <location evidence="1">Membrane</location>
        <topology evidence="1">Multi-pass membrane protein</topology>
    </subcellularLocation>
</comment>
<name>A0A507AM99_9PEZI</name>
<evidence type="ECO:0000313" key="8">
    <source>
        <dbReference type="EMBL" id="TPX07334.1"/>
    </source>
</evidence>
<reference evidence="8 9" key="1">
    <citation type="submission" date="2019-06" db="EMBL/GenBank/DDBJ databases">
        <title>Draft genome sequence of the filamentous fungus Phialemoniopsis curvata isolated from diesel fuel.</title>
        <authorList>
            <person name="Varaljay V.A."/>
            <person name="Lyon W.J."/>
            <person name="Crouch A.L."/>
            <person name="Drake C.E."/>
            <person name="Hollomon J.M."/>
            <person name="Nadeau L.J."/>
            <person name="Nunn H.S."/>
            <person name="Stevenson B.S."/>
            <person name="Bojanowski C.L."/>
            <person name="Crookes-Goodson W.J."/>
        </authorList>
    </citation>
    <scope>NUCLEOTIDE SEQUENCE [LARGE SCALE GENOMIC DNA]</scope>
    <source>
        <strain evidence="8 9">D216</strain>
    </source>
</reference>
<keyword evidence="5 7" id="KW-0472">Membrane</keyword>
<feature type="region of interest" description="Disordered" evidence="6">
    <location>
        <begin position="1"/>
        <end position="21"/>
    </location>
</feature>
<feature type="transmembrane region" description="Helical" evidence="7">
    <location>
        <begin position="613"/>
        <end position="633"/>
    </location>
</feature>
<protein>
    <recommendedName>
        <fullName evidence="10">Multidrug and toxic compound extrusion protein</fullName>
    </recommendedName>
</protein>
<dbReference type="GO" id="GO:0042910">
    <property type="term" value="F:xenobiotic transmembrane transporter activity"/>
    <property type="evidence" value="ECO:0007669"/>
    <property type="project" value="InterPro"/>
</dbReference>
<sequence length="652" mass="71700">MSEGRGQDIPAGPSSSRNRSLSRDFASSFVASFTDASPIVHEYIARDLADWSTDEDVDDEGSGDDDGSDDEHPGPKLYARPSGIAYGGSRPAMGRSQLEEPKLTRIEKQQSIDAERSLLRDNHILPPKHPAVERPSLFWQVYKRLFSTKVPQPSPDEEVPDVSIVPPTPSEETPLLQPANGEAEPDGHENLNEQWEAAVAAGQIRTTWQREAKTIAVYSRSLVVTFLLQYSVNIASIFAVGRIGKFELGAVSLATMSANITFYAPVQGLATSLDTLCAQAYGSGHKHLVGLQLQRMTCFLMLLVAPFAVLWWNAEGILAKMLPEARSAELAGLYLRVVIPGMPAYAIFECAKRFVQAQGLFQANTYVLLISAPINVLLNYLFVWHLGWGFVGAPIAVAITQNLMPFLLFLYVIFIDGYQCWGGFSRRMFHNWGPMIRLALPGMIMVVAEWLAFEVLTLASGQFGASALAAQSILVTITSTTYQIPFPMSIAASTRIANLIGAKLVDAAKTCARVAFVAGWLIGIFNLVVVATLRYKIPLLFTQDREVIELVARVMPLCAVMQVFDGLAAVSHGILRGVGRQEIGGYANLIVYYILAVPLSFATAFSLDWELYGLWFGVSIGLFLVALIEYGYLYRYDWELAVRDAEHRNANA</sequence>
<evidence type="ECO:0000256" key="7">
    <source>
        <dbReference type="SAM" id="Phobius"/>
    </source>
</evidence>
<dbReference type="STRING" id="1093900.A0A507AM99"/>
<keyword evidence="4 7" id="KW-1133">Transmembrane helix</keyword>
<dbReference type="RefSeq" id="XP_030989045.1">
    <property type="nucleotide sequence ID" value="XM_031133409.1"/>
</dbReference>
<evidence type="ECO:0000256" key="1">
    <source>
        <dbReference type="ARBA" id="ARBA00004141"/>
    </source>
</evidence>
<dbReference type="PANTHER" id="PTHR11206">
    <property type="entry name" value="MULTIDRUG RESISTANCE PROTEIN"/>
    <property type="match status" value="1"/>
</dbReference>
<feature type="transmembrane region" description="Helical" evidence="7">
    <location>
        <begin position="587"/>
        <end position="607"/>
    </location>
</feature>
<feature type="transmembrane region" description="Helical" evidence="7">
    <location>
        <begin position="363"/>
        <end position="382"/>
    </location>
</feature>
<organism evidence="8 9">
    <name type="scientific">Thyridium curvatum</name>
    <dbReference type="NCBI Taxonomy" id="1093900"/>
    <lineage>
        <taxon>Eukaryota</taxon>
        <taxon>Fungi</taxon>
        <taxon>Dikarya</taxon>
        <taxon>Ascomycota</taxon>
        <taxon>Pezizomycotina</taxon>
        <taxon>Sordariomycetes</taxon>
        <taxon>Sordariomycetidae</taxon>
        <taxon>Thyridiales</taxon>
        <taxon>Thyridiaceae</taxon>
        <taxon>Thyridium</taxon>
    </lineage>
</organism>
<feature type="region of interest" description="Disordered" evidence="6">
    <location>
        <begin position="150"/>
        <end position="175"/>
    </location>
</feature>
<feature type="transmembrane region" description="Helical" evidence="7">
    <location>
        <begin position="435"/>
        <end position="453"/>
    </location>
</feature>
<feature type="transmembrane region" description="Helical" evidence="7">
    <location>
        <begin position="296"/>
        <end position="313"/>
    </location>
</feature>
<keyword evidence="9" id="KW-1185">Reference proteome</keyword>
<feature type="transmembrane region" description="Helical" evidence="7">
    <location>
        <begin position="554"/>
        <end position="575"/>
    </location>
</feature>
<keyword evidence="3 7" id="KW-0812">Transmembrane</keyword>
<evidence type="ECO:0000256" key="6">
    <source>
        <dbReference type="SAM" id="MobiDB-lite"/>
    </source>
</evidence>
<evidence type="ECO:0000256" key="5">
    <source>
        <dbReference type="ARBA" id="ARBA00023136"/>
    </source>
</evidence>
<feature type="transmembrane region" description="Helical" evidence="7">
    <location>
        <begin position="514"/>
        <end position="534"/>
    </location>
</feature>
<feature type="transmembrane region" description="Helical" evidence="7">
    <location>
        <begin position="388"/>
        <end position="414"/>
    </location>
</feature>
<dbReference type="CDD" id="cd13132">
    <property type="entry name" value="MATE_eukaryotic"/>
    <property type="match status" value="1"/>
</dbReference>
<dbReference type="InParanoid" id="A0A507AM99"/>
<feature type="transmembrane region" description="Helical" evidence="7">
    <location>
        <begin position="473"/>
        <end position="493"/>
    </location>
</feature>
<dbReference type="InterPro" id="IPR002528">
    <property type="entry name" value="MATE_fam"/>
</dbReference>
<dbReference type="Pfam" id="PF01554">
    <property type="entry name" value="MatE"/>
    <property type="match status" value="2"/>
</dbReference>
<evidence type="ECO:0000313" key="9">
    <source>
        <dbReference type="Proteomes" id="UP000319257"/>
    </source>
</evidence>
<dbReference type="InterPro" id="IPR045069">
    <property type="entry name" value="MATE_euk"/>
</dbReference>
<evidence type="ECO:0000256" key="3">
    <source>
        <dbReference type="ARBA" id="ARBA00022692"/>
    </source>
</evidence>
<dbReference type="AlphaFoldDB" id="A0A507AM99"/>
<proteinExistence type="inferred from homology"/>
<comment type="caution">
    <text evidence="8">The sequence shown here is derived from an EMBL/GenBank/DDBJ whole genome shotgun (WGS) entry which is preliminary data.</text>
</comment>
<feature type="compositionally biased region" description="Acidic residues" evidence="6">
    <location>
        <begin position="52"/>
        <end position="69"/>
    </location>
</feature>
<dbReference type="GO" id="GO:0015297">
    <property type="term" value="F:antiporter activity"/>
    <property type="evidence" value="ECO:0007669"/>
    <property type="project" value="InterPro"/>
</dbReference>
<evidence type="ECO:0008006" key="10">
    <source>
        <dbReference type="Google" id="ProtNLM"/>
    </source>
</evidence>
<evidence type="ECO:0000256" key="4">
    <source>
        <dbReference type="ARBA" id="ARBA00022989"/>
    </source>
</evidence>
<dbReference type="OrthoDB" id="2126698at2759"/>